<dbReference type="InterPro" id="IPR035965">
    <property type="entry name" value="PAS-like_dom_sf"/>
</dbReference>
<dbReference type="EMBL" id="JAAHFQ010000035">
    <property type="protein sequence ID" value="NER26546.1"/>
    <property type="molecule type" value="Genomic_DNA"/>
</dbReference>
<evidence type="ECO:0000259" key="9">
    <source>
        <dbReference type="PROSITE" id="PS50113"/>
    </source>
</evidence>
<dbReference type="CDD" id="cd00082">
    <property type="entry name" value="HisKA"/>
    <property type="match status" value="1"/>
</dbReference>
<gene>
    <name evidence="11" type="ORF">F6J89_02675</name>
</gene>
<feature type="coiled-coil region" evidence="7">
    <location>
        <begin position="362"/>
        <end position="396"/>
    </location>
</feature>
<feature type="domain" description="CBS" evidence="10">
    <location>
        <begin position="120"/>
        <end position="181"/>
    </location>
</feature>
<dbReference type="CDD" id="cd00130">
    <property type="entry name" value="PAS"/>
    <property type="match status" value="1"/>
</dbReference>
<evidence type="ECO:0000256" key="7">
    <source>
        <dbReference type="SAM" id="Coils"/>
    </source>
</evidence>
<evidence type="ECO:0000313" key="11">
    <source>
        <dbReference type="EMBL" id="NER26546.1"/>
    </source>
</evidence>
<dbReference type="Pfam" id="PF08447">
    <property type="entry name" value="PAS_3"/>
    <property type="match status" value="1"/>
</dbReference>
<dbReference type="Gene3D" id="3.30.450.20">
    <property type="entry name" value="PAS domain"/>
    <property type="match status" value="1"/>
</dbReference>
<dbReference type="SMART" id="SM00116">
    <property type="entry name" value="CBS"/>
    <property type="match status" value="1"/>
</dbReference>
<keyword evidence="4" id="KW-0418">Kinase</keyword>
<keyword evidence="5" id="KW-0902">Two-component regulatory system</keyword>
<evidence type="ECO:0000256" key="3">
    <source>
        <dbReference type="ARBA" id="ARBA00022553"/>
    </source>
</evidence>
<dbReference type="InterPro" id="IPR046342">
    <property type="entry name" value="CBS_dom_sf"/>
</dbReference>
<dbReference type="SUPFAM" id="SSF47384">
    <property type="entry name" value="Homodimeric domain of signal transducing histidine kinase"/>
    <property type="match status" value="1"/>
</dbReference>
<dbReference type="SMART" id="SM00388">
    <property type="entry name" value="HisKA"/>
    <property type="match status" value="1"/>
</dbReference>
<dbReference type="Gene3D" id="1.10.287.130">
    <property type="match status" value="1"/>
</dbReference>
<organism evidence="11">
    <name type="scientific">Symploca sp. SIO1C4</name>
    <dbReference type="NCBI Taxonomy" id="2607765"/>
    <lineage>
        <taxon>Bacteria</taxon>
        <taxon>Bacillati</taxon>
        <taxon>Cyanobacteriota</taxon>
        <taxon>Cyanophyceae</taxon>
        <taxon>Coleofasciculales</taxon>
        <taxon>Coleofasciculaceae</taxon>
        <taxon>Symploca</taxon>
    </lineage>
</organism>
<dbReference type="Gene3D" id="3.10.580.10">
    <property type="entry name" value="CBS-domain"/>
    <property type="match status" value="1"/>
</dbReference>
<dbReference type="AlphaFoldDB" id="A0A6B3MYN9"/>
<dbReference type="SUPFAM" id="SSF55785">
    <property type="entry name" value="PYP-like sensor domain (PAS domain)"/>
    <property type="match status" value="1"/>
</dbReference>
<evidence type="ECO:0000259" key="8">
    <source>
        <dbReference type="PROSITE" id="PS50109"/>
    </source>
</evidence>
<evidence type="ECO:0000256" key="2">
    <source>
        <dbReference type="ARBA" id="ARBA00012438"/>
    </source>
</evidence>
<dbReference type="InterPro" id="IPR000700">
    <property type="entry name" value="PAS-assoc_C"/>
</dbReference>
<feature type="domain" description="PAC" evidence="9">
    <location>
        <begin position="319"/>
        <end position="371"/>
    </location>
</feature>
<dbReference type="GO" id="GO:0000155">
    <property type="term" value="F:phosphorelay sensor kinase activity"/>
    <property type="evidence" value="ECO:0007669"/>
    <property type="project" value="InterPro"/>
</dbReference>
<keyword evidence="3" id="KW-0597">Phosphoprotein</keyword>
<dbReference type="EC" id="2.7.13.3" evidence="2"/>
<sequence length="677" mass="76756">MHFNNLSLPFSDLEDAIESSLLRVMPETPLVEVLGLMSMTKSTYALVVEQIPCLSEAANQKVELTLPATQGVAQDFVYDNNTRGRSIPPCKLLGIFSEANCIHLTPSRMNLEKVTVAEVMTEQVITLTKTSEEQDIFTALSLFCQHQLRQLPILDCQGQLLGVITQTSLLKIIDHLEINQVVDNLLCRLQQQRKQLELATFARRQASDELETQIEWQISGLVKANEMLEEEINRRQRSEKVLFATKVRLQRLLASSPVAIYSSHIGNYGMTFVSQGISQLGYEPRHFMEDSEFWLKCIHPEDAPRIFSELSRLPSEGHQISEYRFLQGDGTYGWIQDQRQLIRDEEGNPLEIVGSWQDISTRKQAEEAVQLSKTKLREQTRQLQQTLHELQKTQSQLVQSAKMSSLGQMVAGVAHEINNPVSFIYGNVHYAKRYANDLLRLIELYQSTYAQPSAEIERAIETIDLDFLKEDLPKLLTSMEVGSERIQEIVLSLRRFSHSEEAVTKKVDLHEGIDSTLMILQNRLKPKPKQPEIKIVKEYGSLPLIECYPGQLNQVFMNILINAIDAFDDTHDHRSFEKIQAEPRIIRIRTRISLESALNPQAIIHIADNGPGMTKDVLARAFDPFFTTKVVGKGTGLGLAISYQVIVERHKGHLFCLSSPSKGTEFVIEIPLKQSPS</sequence>
<dbReference type="PANTHER" id="PTHR43065">
    <property type="entry name" value="SENSOR HISTIDINE KINASE"/>
    <property type="match status" value="1"/>
</dbReference>
<dbReference type="InterPro" id="IPR000644">
    <property type="entry name" value="CBS_dom"/>
</dbReference>
<dbReference type="SMART" id="SM00387">
    <property type="entry name" value="HATPase_c"/>
    <property type="match status" value="1"/>
</dbReference>
<dbReference type="InterPro" id="IPR013655">
    <property type="entry name" value="PAS_fold_3"/>
</dbReference>
<dbReference type="InterPro" id="IPR003661">
    <property type="entry name" value="HisK_dim/P_dom"/>
</dbReference>
<dbReference type="InterPro" id="IPR036097">
    <property type="entry name" value="HisK_dim/P_sf"/>
</dbReference>
<evidence type="ECO:0000256" key="6">
    <source>
        <dbReference type="PROSITE-ProRule" id="PRU00703"/>
    </source>
</evidence>
<dbReference type="Pfam" id="PF02518">
    <property type="entry name" value="HATPase_c"/>
    <property type="match status" value="1"/>
</dbReference>
<dbReference type="PROSITE" id="PS50113">
    <property type="entry name" value="PAC"/>
    <property type="match status" value="1"/>
</dbReference>
<dbReference type="SUPFAM" id="SSF54631">
    <property type="entry name" value="CBS-domain pair"/>
    <property type="match status" value="1"/>
</dbReference>
<dbReference type="PROSITE" id="PS50109">
    <property type="entry name" value="HIS_KIN"/>
    <property type="match status" value="1"/>
</dbReference>
<dbReference type="SMART" id="SM00086">
    <property type="entry name" value="PAC"/>
    <property type="match status" value="1"/>
</dbReference>
<dbReference type="NCBIfam" id="TIGR00229">
    <property type="entry name" value="sensory_box"/>
    <property type="match status" value="1"/>
</dbReference>
<evidence type="ECO:0000256" key="1">
    <source>
        <dbReference type="ARBA" id="ARBA00000085"/>
    </source>
</evidence>
<accession>A0A6B3MYN9</accession>
<dbReference type="InterPro" id="IPR001610">
    <property type="entry name" value="PAC"/>
</dbReference>
<dbReference type="Pfam" id="PF00571">
    <property type="entry name" value="CBS"/>
    <property type="match status" value="1"/>
</dbReference>
<dbReference type="Gene3D" id="3.30.565.10">
    <property type="entry name" value="Histidine kinase-like ATPase, C-terminal domain"/>
    <property type="match status" value="1"/>
</dbReference>
<dbReference type="PANTHER" id="PTHR43065:SF50">
    <property type="entry name" value="HISTIDINE KINASE"/>
    <property type="match status" value="1"/>
</dbReference>
<feature type="domain" description="Histidine kinase" evidence="8">
    <location>
        <begin position="412"/>
        <end position="674"/>
    </location>
</feature>
<dbReference type="PRINTS" id="PR00344">
    <property type="entry name" value="BCTRLSENSOR"/>
</dbReference>
<evidence type="ECO:0000259" key="10">
    <source>
        <dbReference type="PROSITE" id="PS51371"/>
    </source>
</evidence>
<keyword evidence="6" id="KW-0129">CBS domain</keyword>
<comment type="catalytic activity">
    <reaction evidence="1">
        <text>ATP + protein L-histidine = ADP + protein N-phospho-L-histidine.</text>
        <dbReference type="EC" id="2.7.13.3"/>
    </reaction>
</comment>
<dbReference type="SUPFAM" id="SSF55874">
    <property type="entry name" value="ATPase domain of HSP90 chaperone/DNA topoisomerase II/histidine kinase"/>
    <property type="match status" value="1"/>
</dbReference>
<dbReference type="InterPro" id="IPR005467">
    <property type="entry name" value="His_kinase_dom"/>
</dbReference>
<keyword evidence="4" id="KW-0808">Transferase</keyword>
<name>A0A6B3MYN9_9CYAN</name>
<dbReference type="InterPro" id="IPR004358">
    <property type="entry name" value="Sig_transdc_His_kin-like_C"/>
</dbReference>
<comment type="caution">
    <text evidence="11">The sequence shown here is derived from an EMBL/GenBank/DDBJ whole genome shotgun (WGS) entry which is preliminary data.</text>
</comment>
<dbReference type="InterPro" id="IPR036890">
    <property type="entry name" value="HATPase_C_sf"/>
</dbReference>
<dbReference type="InterPro" id="IPR003594">
    <property type="entry name" value="HATPase_dom"/>
</dbReference>
<dbReference type="PROSITE" id="PS51371">
    <property type="entry name" value="CBS"/>
    <property type="match status" value="1"/>
</dbReference>
<reference evidence="11" key="1">
    <citation type="submission" date="2019-11" db="EMBL/GenBank/DDBJ databases">
        <title>Genomic insights into an expanded diversity of filamentous marine cyanobacteria reveals the extraordinary biosynthetic potential of Moorea and Okeania.</title>
        <authorList>
            <person name="Ferreira Leao T."/>
            <person name="Wang M."/>
            <person name="Moss N."/>
            <person name="Da Silva R."/>
            <person name="Sanders J."/>
            <person name="Nurk S."/>
            <person name="Gurevich A."/>
            <person name="Humphrey G."/>
            <person name="Reher R."/>
            <person name="Zhu Q."/>
            <person name="Belda-Ferre P."/>
            <person name="Glukhov E."/>
            <person name="Rex R."/>
            <person name="Dorrestein P.C."/>
            <person name="Knight R."/>
            <person name="Pevzner P."/>
            <person name="Gerwick W.H."/>
            <person name="Gerwick L."/>
        </authorList>
    </citation>
    <scope>NUCLEOTIDE SEQUENCE</scope>
    <source>
        <strain evidence="11">SIO1C4</strain>
    </source>
</reference>
<proteinExistence type="predicted"/>
<evidence type="ECO:0000256" key="4">
    <source>
        <dbReference type="ARBA" id="ARBA00022777"/>
    </source>
</evidence>
<dbReference type="InterPro" id="IPR000014">
    <property type="entry name" value="PAS"/>
</dbReference>
<protein>
    <recommendedName>
        <fullName evidence="2">histidine kinase</fullName>
        <ecNumber evidence="2">2.7.13.3</ecNumber>
    </recommendedName>
</protein>
<keyword evidence="7" id="KW-0175">Coiled coil</keyword>
<evidence type="ECO:0000256" key="5">
    <source>
        <dbReference type="ARBA" id="ARBA00023012"/>
    </source>
</evidence>